<keyword evidence="3" id="KW-1185">Reference proteome</keyword>
<comment type="caution">
    <text evidence="2">The sequence shown here is derived from an EMBL/GenBank/DDBJ whole genome shotgun (WGS) entry which is preliminary data.</text>
</comment>
<feature type="compositionally biased region" description="Basic and acidic residues" evidence="1">
    <location>
        <begin position="80"/>
        <end position="94"/>
    </location>
</feature>
<dbReference type="InterPro" id="IPR011990">
    <property type="entry name" value="TPR-like_helical_dom_sf"/>
</dbReference>
<accession>A0ABQ0CH44</accession>
<evidence type="ECO:0000313" key="3">
    <source>
        <dbReference type="Proteomes" id="UP001562357"/>
    </source>
</evidence>
<protein>
    <recommendedName>
        <fullName evidence="4">Pentatricopeptide repeat domain-containing protein</fullName>
    </recommendedName>
</protein>
<feature type="region of interest" description="Disordered" evidence="1">
    <location>
        <begin position="80"/>
        <end position="102"/>
    </location>
</feature>
<reference evidence="3" key="1">
    <citation type="submission" date="2024-06" db="EMBL/GenBank/DDBJ databases">
        <title>Draft Genome Sequences of Epichloe bromicola Strains Isolated from Elymus ciliaris.</title>
        <authorList>
            <consortium name="Epichloe bromicola genome sequencing consortium"/>
            <person name="Miura A."/>
            <person name="Imano S."/>
            <person name="Ashida A."/>
            <person name="Sato I."/>
            <person name="Chiba S."/>
            <person name="Tanaka A."/>
            <person name="Camagna M."/>
            <person name="Takemoto D."/>
        </authorList>
    </citation>
    <scope>NUCLEOTIDE SEQUENCE [LARGE SCALE GENOMIC DNA]</scope>
    <source>
        <strain evidence="3">DP</strain>
    </source>
</reference>
<evidence type="ECO:0000313" key="2">
    <source>
        <dbReference type="EMBL" id="GAB0132761.1"/>
    </source>
</evidence>
<organism evidence="2 3">
    <name type="scientific">Epichloe bromicola</name>
    <dbReference type="NCBI Taxonomy" id="79588"/>
    <lineage>
        <taxon>Eukaryota</taxon>
        <taxon>Fungi</taxon>
        <taxon>Dikarya</taxon>
        <taxon>Ascomycota</taxon>
        <taxon>Pezizomycotina</taxon>
        <taxon>Sordariomycetes</taxon>
        <taxon>Hypocreomycetidae</taxon>
        <taxon>Hypocreales</taxon>
        <taxon>Clavicipitaceae</taxon>
        <taxon>Epichloe</taxon>
    </lineage>
</organism>
<feature type="region of interest" description="Disordered" evidence="1">
    <location>
        <begin position="620"/>
        <end position="643"/>
    </location>
</feature>
<dbReference type="Gene3D" id="1.25.40.10">
    <property type="entry name" value="Tetratricopeptide repeat domain"/>
    <property type="match status" value="1"/>
</dbReference>
<sequence>MQSLRARAGQAHRCGCRACSTAVGTIGRRATGVAGRRKPTFAEIFTACYSSVFATAAVVDAVWKDDRRKELDRQLDEARRQLSELHERSSDSSPHEATSSDLTIQQKDSLWRTLKGIYQDRPYMKELHKPATVTASELISSLKTEFYNAVGELSLRAMRKTNYEKLERAIATDVLDGQVRLREPRNYVQLLRVSLSTEQLVQQLLRRAEILDNGATHCPAFDEARQLVTKGYPNFSFPSIDPERAVKNSSLLNSQIRALTSAENLSFKERIGRVCYNLLVSAYPPDMHTYNTLIVAFDKSGHHALSDVMVFSFFHQRLMKPTPSTYAAILNHYKSTNNHGQFLRVISCLAGLDKLTGAKMRRRHINDVAQMPDLQRWAADLRRRTRTGQWVWEHGPLSTTLVETMLDGLLHFKLFADAATLFITCVRSGVALSTLTMTHLFDECVAALDWKAAVRMVRGLMLSLQEWENLLSQTDGVTAAHLLSRTSALIDLCGLGSNGQKPSKKRLANLYISAPKRNWFLESMAEANQLFAGMELEYYHTPRKGPRDELLGVKRRLLQIESLWKEYEHVQKTTSSIESKLLYPQFSTSFRTSMALHVGANAVRRSLELCQEIENALPSTELPMGRPPLVSSHATKKVEDESLTREMDSLTIDAKQFGIHLPPRPREEASSTSTAVTGCARKQGHALPKEPDYKPRGLLAWSRQPNRAGSVKTRHWAVGS</sequence>
<feature type="region of interest" description="Disordered" evidence="1">
    <location>
        <begin position="662"/>
        <end position="720"/>
    </location>
</feature>
<proteinExistence type="predicted"/>
<name>A0ABQ0CH44_9HYPO</name>
<dbReference type="EMBL" id="BAAFGZ010000025">
    <property type="protein sequence ID" value="GAB0132761.1"/>
    <property type="molecule type" value="Genomic_DNA"/>
</dbReference>
<evidence type="ECO:0000256" key="1">
    <source>
        <dbReference type="SAM" id="MobiDB-lite"/>
    </source>
</evidence>
<evidence type="ECO:0008006" key="4">
    <source>
        <dbReference type="Google" id="ProtNLM"/>
    </source>
</evidence>
<dbReference type="Proteomes" id="UP001562357">
    <property type="component" value="Unassembled WGS sequence"/>
</dbReference>
<gene>
    <name evidence="2" type="primary">g1188</name>
    <name evidence="2" type="ORF">EsDP_00001188</name>
</gene>